<gene>
    <name evidence="2" type="ORF">DU502_08750</name>
</gene>
<protein>
    <submittedName>
        <fullName evidence="2">DUF45 domain-containing protein</fullName>
    </submittedName>
</protein>
<dbReference type="InterPro" id="IPR053136">
    <property type="entry name" value="UTP_pyrophosphatase-like"/>
</dbReference>
<feature type="domain" description="YgjP-like metallopeptidase" evidence="1">
    <location>
        <begin position="33"/>
        <end position="235"/>
    </location>
</feature>
<evidence type="ECO:0000313" key="3">
    <source>
        <dbReference type="Proteomes" id="UP000282007"/>
    </source>
</evidence>
<accession>A0A3G8QVI9</accession>
<dbReference type="Gene3D" id="3.30.2010.10">
    <property type="entry name" value="Metalloproteases ('zincins'), catalytic domain"/>
    <property type="match status" value="1"/>
</dbReference>
<dbReference type="Pfam" id="PF01863">
    <property type="entry name" value="YgjP-like"/>
    <property type="match status" value="1"/>
</dbReference>
<dbReference type="KEGG" id="haer:DU502_08750"/>
<sequence>MAPVSDDAAGQSRYHVGVTAIPYTVDRESGRETIDLSLTGDAELVVRAPVDATTADVAAALDDRRAWLLDSLYGRADPDHVRAFTSGESLLYGGRRRPLRVAESPIDDPSLQFDGSRFVLRVPRDGDAGSADRRRAVVDWYRTRAAELLPDCARGVAGDRPVPSLTVDDVGRRWVRIHGDRLRLHWRLVLAPRPVAAYTVAHALVRRDHDPDEPAFWTAVDALAPNARASERWLRLNGARLHI</sequence>
<reference evidence="2 3" key="1">
    <citation type="submission" date="2018-07" db="EMBL/GenBank/DDBJ databases">
        <title>Genome sequences of Haloplanus aerogenes JCM 16430T.</title>
        <authorList>
            <person name="Kim Y.B."/>
            <person name="Roh S.W."/>
        </authorList>
    </citation>
    <scope>NUCLEOTIDE SEQUENCE [LARGE SCALE GENOMIC DNA]</scope>
    <source>
        <strain evidence="2 3">JCM 16430</strain>
    </source>
</reference>
<dbReference type="Proteomes" id="UP000282007">
    <property type="component" value="Chromosome"/>
</dbReference>
<keyword evidence="3" id="KW-1185">Reference proteome</keyword>
<name>A0A3G8QVI9_9EURY</name>
<dbReference type="PANTHER" id="PTHR30399:SF1">
    <property type="entry name" value="UTP PYROPHOSPHATASE"/>
    <property type="match status" value="1"/>
</dbReference>
<dbReference type="InterPro" id="IPR002725">
    <property type="entry name" value="YgjP-like_metallopeptidase"/>
</dbReference>
<proteinExistence type="predicted"/>
<evidence type="ECO:0000313" key="2">
    <source>
        <dbReference type="EMBL" id="AZH25462.1"/>
    </source>
</evidence>
<organism evidence="2 3">
    <name type="scientific">Haloplanus aerogenes</name>
    <dbReference type="NCBI Taxonomy" id="660522"/>
    <lineage>
        <taxon>Archaea</taxon>
        <taxon>Methanobacteriati</taxon>
        <taxon>Methanobacteriota</taxon>
        <taxon>Stenosarchaea group</taxon>
        <taxon>Halobacteria</taxon>
        <taxon>Halobacteriales</taxon>
        <taxon>Haloferacaceae</taxon>
        <taxon>Haloplanus</taxon>
    </lineage>
</organism>
<dbReference type="AlphaFoldDB" id="A0A3G8QVI9"/>
<dbReference type="EMBL" id="CP034145">
    <property type="protein sequence ID" value="AZH25462.1"/>
    <property type="molecule type" value="Genomic_DNA"/>
</dbReference>
<dbReference type="CDD" id="cd07344">
    <property type="entry name" value="M48_yhfN_like"/>
    <property type="match status" value="1"/>
</dbReference>
<dbReference type="PANTHER" id="PTHR30399">
    <property type="entry name" value="UNCHARACTERIZED PROTEIN YGJP"/>
    <property type="match status" value="1"/>
</dbReference>
<evidence type="ECO:0000259" key="1">
    <source>
        <dbReference type="Pfam" id="PF01863"/>
    </source>
</evidence>